<evidence type="ECO:0000313" key="1">
    <source>
        <dbReference type="Proteomes" id="UP000887580"/>
    </source>
</evidence>
<accession>A0AC35F4U3</accession>
<reference evidence="2" key="1">
    <citation type="submission" date="2022-11" db="UniProtKB">
        <authorList>
            <consortium name="WormBaseParasite"/>
        </authorList>
    </citation>
    <scope>IDENTIFICATION</scope>
</reference>
<sequence length="352" mass="41294">MAQFWFLLIFFVFILVTNVWCQNDSTTYSFNPASIRLTRLSSLFDLMPKRQCTHPKAQLCFSEAYATDFLKRSCLDFIAAEFSPLERDSSIQSEYTTEFQESFIESLEDEFYNIQYEESINQTFQTEHEKCLKKKVLTCFQRQNCFMKSHEKVIHEIFPFCRFETLQEMDIKNISPPELVTKSRFETFDELSEQTIEYFPDLSTNSLPQKTIEIFQNLTYGHLEAIKVYLLCISELKKGFCNPTVSLDFYIQPSPKKSKIFSNIPEEFPFIPSETAKILSSLTYQDFVAVKDIVNIDSHYRWILCSPIVGISPPMKVSINQYIKPQNTDRSKLEKCRDIAKKEEDFKSFICN</sequence>
<dbReference type="Proteomes" id="UP000887580">
    <property type="component" value="Unplaced"/>
</dbReference>
<organism evidence="1 2">
    <name type="scientific">Panagrolaimus sp. PS1159</name>
    <dbReference type="NCBI Taxonomy" id="55785"/>
    <lineage>
        <taxon>Eukaryota</taxon>
        <taxon>Metazoa</taxon>
        <taxon>Ecdysozoa</taxon>
        <taxon>Nematoda</taxon>
        <taxon>Chromadorea</taxon>
        <taxon>Rhabditida</taxon>
        <taxon>Tylenchina</taxon>
        <taxon>Panagrolaimomorpha</taxon>
        <taxon>Panagrolaimoidea</taxon>
        <taxon>Panagrolaimidae</taxon>
        <taxon>Panagrolaimus</taxon>
    </lineage>
</organism>
<proteinExistence type="predicted"/>
<protein>
    <submittedName>
        <fullName evidence="2">Uncharacterized protein</fullName>
    </submittedName>
</protein>
<name>A0AC35F4U3_9BILA</name>
<dbReference type="WBParaSite" id="PS1159_v2.g13857.t1">
    <property type="protein sequence ID" value="PS1159_v2.g13857.t1"/>
    <property type="gene ID" value="PS1159_v2.g13857"/>
</dbReference>
<evidence type="ECO:0000313" key="2">
    <source>
        <dbReference type="WBParaSite" id="PS1159_v2.g13857.t1"/>
    </source>
</evidence>